<evidence type="ECO:0000259" key="2">
    <source>
        <dbReference type="Pfam" id="PF13088"/>
    </source>
</evidence>
<reference evidence="4" key="2">
    <citation type="submission" date="2016-04" db="EMBL/GenBank/DDBJ databases">
        <title>First Complete Genome Sequence of a Subdivision 6 Acidobacterium.</title>
        <authorList>
            <person name="Huang S."/>
            <person name="Vieira S."/>
            <person name="Bunk B."/>
            <person name="Riedel T."/>
            <person name="Sproeer C."/>
            <person name="Overmann J."/>
        </authorList>
    </citation>
    <scope>NUCLEOTIDE SEQUENCE [LARGE SCALE GENOMIC DNA]</scope>
    <source>
        <strain evidence="4">DSM 100886 HEG_-6_39</strain>
    </source>
</reference>
<dbReference type="Gene3D" id="2.120.10.10">
    <property type="match status" value="1"/>
</dbReference>
<gene>
    <name evidence="3" type="ORF">LuPra_05008</name>
</gene>
<dbReference type="OrthoDB" id="9764804at2"/>
<feature type="domain" description="Sialidase" evidence="2">
    <location>
        <begin position="148"/>
        <end position="348"/>
    </location>
</feature>
<dbReference type="KEGG" id="abac:LuPra_05008"/>
<evidence type="ECO:0000256" key="1">
    <source>
        <dbReference type="SAM" id="SignalP"/>
    </source>
</evidence>
<evidence type="ECO:0000313" key="4">
    <source>
        <dbReference type="Proteomes" id="UP000076079"/>
    </source>
</evidence>
<dbReference type="Proteomes" id="UP000076079">
    <property type="component" value="Chromosome"/>
</dbReference>
<dbReference type="Pfam" id="PF13088">
    <property type="entry name" value="BNR_2"/>
    <property type="match status" value="1"/>
</dbReference>
<reference evidence="3 4" key="1">
    <citation type="journal article" date="2016" name="Genome Announc.">
        <title>First Complete Genome Sequence of a Subdivision 6 Acidobacterium Strain.</title>
        <authorList>
            <person name="Huang S."/>
            <person name="Vieira S."/>
            <person name="Bunk B."/>
            <person name="Riedel T."/>
            <person name="Sproer C."/>
            <person name="Overmann J."/>
        </authorList>
    </citation>
    <scope>NUCLEOTIDE SEQUENCE [LARGE SCALE GENOMIC DNA]</scope>
    <source>
        <strain evidence="4">DSM 100886 HEG_-6_39</strain>
    </source>
</reference>
<dbReference type="SUPFAM" id="SSF50939">
    <property type="entry name" value="Sialidases"/>
    <property type="match status" value="1"/>
</dbReference>
<dbReference type="STRING" id="1855912.LuPra_05008"/>
<sequence length="371" mass="40776" precursor="true">MNRRTFLASSAVLLAASTKSIAQGSAEHVTVWREPGRYGGWPANHGIWSWGDEILVGFTAGVLKTDDMTRHPIDRSAGERHVLSRSLDGGRTWRLEEPATLQPPRPERRAVTGEPLRLPALQPLARPIDFTAPGLALTFRTAHGTTGAWLFASTDRGRTWQGPYAVPAFDTPGLDPRTDYLVLGRHELLVGMTALKTNGKEGRPFALRTRDGGLTWERLGWIGPETDGFRIMPATAALGANHLFSVIRRRDDTRHSLEGYRTRDGGATWVETGIVAADTGRGNPASLVRLGDGRLCCVYGYRAEPFDMRVVVSGDDGASWSTPRPLREGASDWDLGYPRSVVRPDGRVVSVYYFNDASSPERYIAATIWTP</sequence>
<dbReference type="InterPro" id="IPR036278">
    <property type="entry name" value="Sialidase_sf"/>
</dbReference>
<keyword evidence="1" id="KW-0732">Signal</keyword>
<protein>
    <submittedName>
        <fullName evidence="3">Putative neuraminidase (Sialidase)</fullName>
    </submittedName>
</protein>
<dbReference type="InterPro" id="IPR011040">
    <property type="entry name" value="Sialidase"/>
</dbReference>
<proteinExistence type="predicted"/>
<keyword evidence="4" id="KW-1185">Reference proteome</keyword>
<dbReference type="PANTHER" id="PTHR43752:SF2">
    <property type="entry name" value="BNR_ASP-BOX REPEAT FAMILY PROTEIN"/>
    <property type="match status" value="1"/>
</dbReference>
<feature type="signal peptide" evidence="1">
    <location>
        <begin position="1"/>
        <end position="22"/>
    </location>
</feature>
<feature type="chain" id="PRO_5007511971" evidence="1">
    <location>
        <begin position="23"/>
        <end position="371"/>
    </location>
</feature>
<dbReference type="PANTHER" id="PTHR43752">
    <property type="entry name" value="BNR/ASP-BOX REPEAT FAMILY PROTEIN"/>
    <property type="match status" value="1"/>
</dbReference>
<evidence type="ECO:0000313" key="3">
    <source>
        <dbReference type="EMBL" id="AMY11748.1"/>
    </source>
</evidence>
<organism evidence="3 4">
    <name type="scientific">Luteitalea pratensis</name>
    <dbReference type="NCBI Taxonomy" id="1855912"/>
    <lineage>
        <taxon>Bacteria</taxon>
        <taxon>Pseudomonadati</taxon>
        <taxon>Acidobacteriota</taxon>
        <taxon>Vicinamibacteria</taxon>
        <taxon>Vicinamibacterales</taxon>
        <taxon>Vicinamibacteraceae</taxon>
        <taxon>Luteitalea</taxon>
    </lineage>
</organism>
<dbReference type="CDD" id="cd15482">
    <property type="entry name" value="Sialidase_non-viral"/>
    <property type="match status" value="1"/>
</dbReference>
<name>A0A143PU96_LUTPR</name>
<dbReference type="RefSeq" id="WP_110173268.1">
    <property type="nucleotide sequence ID" value="NZ_CP015136.1"/>
</dbReference>
<dbReference type="AlphaFoldDB" id="A0A143PU96"/>
<dbReference type="EMBL" id="CP015136">
    <property type="protein sequence ID" value="AMY11748.1"/>
    <property type="molecule type" value="Genomic_DNA"/>
</dbReference>
<accession>A0A143PU96</accession>